<protein>
    <submittedName>
        <fullName evidence="2">Uncharacterized protein</fullName>
    </submittedName>
</protein>
<dbReference type="EMBL" id="FJOG01000075">
    <property type="protein sequence ID" value="CZR69622.1"/>
    <property type="molecule type" value="Genomic_DNA"/>
</dbReference>
<keyword evidence="3" id="KW-1185">Reference proteome</keyword>
<evidence type="ECO:0000313" key="3">
    <source>
        <dbReference type="Proteomes" id="UP000184330"/>
    </source>
</evidence>
<reference evidence="2 3" key="1">
    <citation type="submission" date="2016-03" db="EMBL/GenBank/DDBJ databases">
        <authorList>
            <person name="Ploux O."/>
        </authorList>
    </citation>
    <scope>NUCLEOTIDE SEQUENCE [LARGE SCALE GENOMIC DNA]</scope>
    <source>
        <strain evidence="2 3">UAMH 11012</strain>
    </source>
</reference>
<accession>A0A1L7XX26</accession>
<proteinExistence type="predicted"/>
<dbReference type="AlphaFoldDB" id="A0A1L7XX26"/>
<evidence type="ECO:0000256" key="1">
    <source>
        <dbReference type="SAM" id="MobiDB-lite"/>
    </source>
</evidence>
<feature type="region of interest" description="Disordered" evidence="1">
    <location>
        <begin position="137"/>
        <end position="157"/>
    </location>
</feature>
<organism evidence="2 3">
    <name type="scientific">Phialocephala subalpina</name>
    <dbReference type="NCBI Taxonomy" id="576137"/>
    <lineage>
        <taxon>Eukaryota</taxon>
        <taxon>Fungi</taxon>
        <taxon>Dikarya</taxon>
        <taxon>Ascomycota</taxon>
        <taxon>Pezizomycotina</taxon>
        <taxon>Leotiomycetes</taxon>
        <taxon>Helotiales</taxon>
        <taxon>Mollisiaceae</taxon>
        <taxon>Phialocephala</taxon>
        <taxon>Phialocephala fortinii species complex</taxon>
    </lineage>
</organism>
<evidence type="ECO:0000313" key="2">
    <source>
        <dbReference type="EMBL" id="CZR69622.1"/>
    </source>
</evidence>
<name>A0A1L7XX26_9HELO</name>
<sequence>MLESYQLSYLQASSALAATTAIRLVRTLLSRRLPSTLASFLRGREGVTVRDFGAVTRKRKDTGVIPGAWPRTSVDTVDSEDRRGCGEGGVKSVSVPELGEKGGPAVAIGSNLGVARRSRGGLKKVHFSELAIIANSDDTDGDGGTGTAPEVEGKGGVADGVAPEIEAKRLVEIGTALKWEVDYEEIGTPIWNRRMRFSRSELVPLPADWRERLSRTISKLSIQLIENADTDVPPPVPPKDERVSLSEFAFTLRDEEVEGVDDDVPPPAPPKGEGKGIVDAEVASVATGSTGEEWFDASNVLEEERMEGCGIVLSFRANEIENAGTKVTPQDEGEQVAGAVVVLEYEGGETSKLSVVPSTDGTTGVVIGIETEDEVRGVRADEFVRPLRWPNGVKKLVRFSKWKGDVVR</sequence>
<dbReference type="Proteomes" id="UP000184330">
    <property type="component" value="Unassembled WGS sequence"/>
</dbReference>
<gene>
    <name evidence="2" type="ORF">PAC_19522</name>
</gene>